<keyword evidence="1" id="KW-0812">Transmembrane</keyword>
<dbReference type="Gene3D" id="3.90.930.1">
    <property type="match status" value="1"/>
</dbReference>
<keyword evidence="1" id="KW-1133">Transmembrane helix</keyword>
<evidence type="ECO:0000256" key="1">
    <source>
        <dbReference type="SAM" id="Phobius"/>
    </source>
</evidence>
<comment type="caution">
    <text evidence="2">The sequence shown here is derived from an EMBL/GenBank/DDBJ whole genome shotgun (WGS) entry which is preliminary data.</text>
</comment>
<evidence type="ECO:0000313" key="2">
    <source>
        <dbReference type="EMBL" id="HFI91336.1"/>
    </source>
</evidence>
<dbReference type="SUPFAM" id="SSF82185">
    <property type="entry name" value="Histone H3 K4-specific methyltransferase SET7/9 N-terminal domain"/>
    <property type="match status" value="1"/>
</dbReference>
<feature type="transmembrane region" description="Helical" evidence="1">
    <location>
        <begin position="6"/>
        <end position="26"/>
    </location>
</feature>
<reference evidence="2" key="1">
    <citation type="journal article" date="2020" name="mSystems">
        <title>Genome- and Community-Level Interaction Insights into Carbon Utilization and Element Cycling Functions of Hydrothermarchaeota in Hydrothermal Sediment.</title>
        <authorList>
            <person name="Zhou Z."/>
            <person name="Liu Y."/>
            <person name="Xu W."/>
            <person name="Pan J."/>
            <person name="Luo Z.H."/>
            <person name="Li M."/>
        </authorList>
    </citation>
    <scope>NUCLEOTIDE SEQUENCE [LARGE SCALE GENOMIC DNA]</scope>
    <source>
        <strain evidence="2">SpSt-479</strain>
    </source>
</reference>
<sequence>MLFREKVFSLGTVYTIILLISIFSILGNNPERKKNKLKLIEKSGLIYEVGTETPFTGAVKDTVQDKIIEYYLIDGKKYGDFKVSNLKGVVEINGVMNNNKNEGVWNYFYPNGKLESQGTFFNDEANGIWKWYFPDGKLKAQGYFENNKKVGTWQFFNNQNQLIREISFKNDVIELVRSYEFKISI</sequence>
<organism evidence="2">
    <name type="scientific">Ignavibacterium album</name>
    <dbReference type="NCBI Taxonomy" id="591197"/>
    <lineage>
        <taxon>Bacteria</taxon>
        <taxon>Pseudomonadati</taxon>
        <taxon>Ignavibacteriota</taxon>
        <taxon>Ignavibacteria</taxon>
        <taxon>Ignavibacteriales</taxon>
        <taxon>Ignavibacteriaceae</taxon>
        <taxon>Ignavibacterium</taxon>
    </lineage>
</organism>
<gene>
    <name evidence="2" type="ORF">ENS31_07355</name>
</gene>
<dbReference type="Pfam" id="PF07661">
    <property type="entry name" value="MORN_2"/>
    <property type="match status" value="3"/>
</dbReference>
<proteinExistence type="predicted"/>
<keyword evidence="1" id="KW-0472">Membrane</keyword>
<dbReference type="EMBL" id="DSUJ01000008">
    <property type="protein sequence ID" value="HFI91336.1"/>
    <property type="molecule type" value="Genomic_DNA"/>
</dbReference>
<protein>
    <recommendedName>
        <fullName evidence="3">MORN repeat protein</fullName>
    </recommendedName>
</protein>
<accession>A0A7V3E6Z9</accession>
<dbReference type="AlphaFoldDB" id="A0A7V3E6Z9"/>
<name>A0A7V3E6Z9_9BACT</name>
<dbReference type="InterPro" id="IPR011652">
    <property type="entry name" value="MORN_2"/>
</dbReference>
<evidence type="ECO:0008006" key="3">
    <source>
        <dbReference type="Google" id="ProtNLM"/>
    </source>
</evidence>